<name>A0A1L9VMS6_ASPGL</name>
<evidence type="ECO:0000256" key="1">
    <source>
        <dbReference type="SAM" id="MobiDB-lite"/>
    </source>
</evidence>
<protein>
    <submittedName>
        <fullName evidence="2">Uncharacterized protein</fullName>
    </submittedName>
</protein>
<feature type="region of interest" description="Disordered" evidence="1">
    <location>
        <begin position="1"/>
        <end position="108"/>
    </location>
</feature>
<dbReference type="STRING" id="1160497.A0A1L9VMS6"/>
<reference evidence="3" key="1">
    <citation type="journal article" date="2017" name="Genome Biol.">
        <title>Comparative genomics reveals high biological diversity and specific adaptations in the industrially and medically important fungal genus Aspergillus.</title>
        <authorList>
            <person name="de Vries R.P."/>
            <person name="Riley R."/>
            <person name="Wiebenga A."/>
            <person name="Aguilar-Osorio G."/>
            <person name="Amillis S."/>
            <person name="Uchima C.A."/>
            <person name="Anderluh G."/>
            <person name="Asadollahi M."/>
            <person name="Askin M."/>
            <person name="Barry K."/>
            <person name="Battaglia E."/>
            <person name="Bayram O."/>
            <person name="Benocci T."/>
            <person name="Braus-Stromeyer S.A."/>
            <person name="Caldana C."/>
            <person name="Canovas D."/>
            <person name="Cerqueira G.C."/>
            <person name="Chen F."/>
            <person name="Chen W."/>
            <person name="Choi C."/>
            <person name="Clum A."/>
            <person name="Dos Santos R.A."/>
            <person name="Damasio A.R."/>
            <person name="Diallinas G."/>
            <person name="Emri T."/>
            <person name="Fekete E."/>
            <person name="Flipphi M."/>
            <person name="Freyberg S."/>
            <person name="Gallo A."/>
            <person name="Gournas C."/>
            <person name="Habgood R."/>
            <person name="Hainaut M."/>
            <person name="Harispe M.L."/>
            <person name="Henrissat B."/>
            <person name="Hilden K.S."/>
            <person name="Hope R."/>
            <person name="Hossain A."/>
            <person name="Karabika E."/>
            <person name="Karaffa L."/>
            <person name="Karanyi Z."/>
            <person name="Krasevec N."/>
            <person name="Kuo A."/>
            <person name="Kusch H."/>
            <person name="LaButti K."/>
            <person name="Lagendijk E.L."/>
            <person name="Lapidus A."/>
            <person name="Levasseur A."/>
            <person name="Lindquist E."/>
            <person name="Lipzen A."/>
            <person name="Logrieco A.F."/>
            <person name="MacCabe A."/>
            <person name="Maekelae M.R."/>
            <person name="Malavazi I."/>
            <person name="Melin P."/>
            <person name="Meyer V."/>
            <person name="Mielnichuk N."/>
            <person name="Miskei M."/>
            <person name="Molnar A.P."/>
            <person name="Mule G."/>
            <person name="Ngan C.Y."/>
            <person name="Orejas M."/>
            <person name="Orosz E."/>
            <person name="Ouedraogo J.P."/>
            <person name="Overkamp K.M."/>
            <person name="Park H.-S."/>
            <person name="Perrone G."/>
            <person name="Piumi F."/>
            <person name="Punt P.J."/>
            <person name="Ram A.F."/>
            <person name="Ramon A."/>
            <person name="Rauscher S."/>
            <person name="Record E."/>
            <person name="Riano-Pachon D.M."/>
            <person name="Robert V."/>
            <person name="Roehrig J."/>
            <person name="Ruller R."/>
            <person name="Salamov A."/>
            <person name="Salih N.S."/>
            <person name="Samson R.A."/>
            <person name="Sandor E."/>
            <person name="Sanguinetti M."/>
            <person name="Schuetze T."/>
            <person name="Sepcic K."/>
            <person name="Shelest E."/>
            <person name="Sherlock G."/>
            <person name="Sophianopoulou V."/>
            <person name="Squina F.M."/>
            <person name="Sun H."/>
            <person name="Susca A."/>
            <person name="Todd R.B."/>
            <person name="Tsang A."/>
            <person name="Unkles S.E."/>
            <person name="van de Wiele N."/>
            <person name="van Rossen-Uffink D."/>
            <person name="Oliveira J.V."/>
            <person name="Vesth T.C."/>
            <person name="Visser J."/>
            <person name="Yu J.-H."/>
            <person name="Zhou M."/>
            <person name="Andersen M.R."/>
            <person name="Archer D.B."/>
            <person name="Baker S.E."/>
            <person name="Benoit I."/>
            <person name="Brakhage A.A."/>
            <person name="Braus G.H."/>
            <person name="Fischer R."/>
            <person name="Frisvad J.C."/>
            <person name="Goldman G.H."/>
            <person name="Houbraken J."/>
            <person name="Oakley B."/>
            <person name="Pocsi I."/>
            <person name="Scazzocchio C."/>
            <person name="Seiboth B."/>
            <person name="vanKuyk P.A."/>
            <person name="Wortman J."/>
            <person name="Dyer P.S."/>
            <person name="Grigoriev I.V."/>
        </authorList>
    </citation>
    <scope>NUCLEOTIDE SEQUENCE [LARGE SCALE GENOMIC DNA]</scope>
    <source>
        <strain evidence="3">CBS 516.65</strain>
    </source>
</reference>
<sequence>MSLKTPIDVGDAGSKDSGEQTLELTIESSAFSDSNSDDDQDIEETRKSTADTNSNLGLDSSSDVTAKPLEDAPHSKDERYEDLLPPTSPKSPGSRSSEPANETKEKIKRDSFLKRFTVFAGVPGQTAVSSQRSSLYSLTGFGDFRRFSLASSVSSQATEKSDATHRSSGSHGKLSKYISSFSGDTAFPNLDFAEAVSGPSQSLKEGKTEDEQAISFQKKLKHIREITGTQVDLRAEEDSDSPQRPNDPRMWHTKNLRCASCMGACAVCHAACCMYEAGCRAKKDPETCAFKAAQAERIVSNIEALGSHVRDNTTFIMCTLGGGCGRYVCPECCGICLNVACRDVQCKECKPDPWGPCDWHDEGITLL</sequence>
<dbReference type="Proteomes" id="UP000184300">
    <property type="component" value="Unassembled WGS sequence"/>
</dbReference>
<feature type="compositionally biased region" description="Polar residues" evidence="1">
    <location>
        <begin position="90"/>
        <end position="100"/>
    </location>
</feature>
<dbReference type="EMBL" id="KV878895">
    <property type="protein sequence ID" value="OJJ85215.1"/>
    <property type="molecule type" value="Genomic_DNA"/>
</dbReference>
<dbReference type="AlphaFoldDB" id="A0A1L9VMS6"/>
<dbReference type="OrthoDB" id="1727108at2759"/>
<dbReference type="GeneID" id="34464512"/>
<evidence type="ECO:0000313" key="3">
    <source>
        <dbReference type="Proteomes" id="UP000184300"/>
    </source>
</evidence>
<feature type="compositionally biased region" description="Polar residues" evidence="1">
    <location>
        <begin position="50"/>
        <end position="64"/>
    </location>
</feature>
<dbReference type="RefSeq" id="XP_022401913.1">
    <property type="nucleotide sequence ID" value="XM_022548251.1"/>
</dbReference>
<keyword evidence="3" id="KW-1185">Reference proteome</keyword>
<evidence type="ECO:0000313" key="2">
    <source>
        <dbReference type="EMBL" id="OJJ85215.1"/>
    </source>
</evidence>
<accession>A0A1L9VMS6</accession>
<organism evidence="2 3">
    <name type="scientific">Aspergillus glaucus CBS 516.65</name>
    <dbReference type="NCBI Taxonomy" id="1160497"/>
    <lineage>
        <taxon>Eukaryota</taxon>
        <taxon>Fungi</taxon>
        <taxon>Dikarya</taxon>
        <taxon>Ascomycota</taxon>
        <taxon>Pezizomycotina</taxon>
        <taxon>Eurotiomycetes</taxon>
        <taxon>Eurotiomycetidae</taxon>
        <taxon>Eurotiales</taxon>
        <taxon>Aspergillaceae</taxon>
        <taxon>Aspergillus</taxon>
        <taxon>Aspergillus subgen. Aspergillus</taxon>
    </lineage>
</organism>
<gene>
    <name evidence="2" type="ORF">ASPGLDRAFT_57388</name>
</gene>
<proteinExistence type="predicted"/>
<feature type="compositionally biased region" description="Basic and acidic residues" evidence="1">
    <location>
        <begin position="68"/>
        <end position="82"/>
    </location>
</feature>
<feature type="region of interest" description="Disordered" evidence="1">
    <location>
        <begin position="230"/>
        <end position="249"/>
    </location>
</feature>
<dbReference type="VEuPathDB" id="FungiDB:ASPGLDRAFT_57388"/>